<proteinExistence type="predicted"/>
<keyword evidence="2" id="KW-1185">Reference proteome</keyword>
<organism evidence="1 2">
    <name type="scientific">Slackia isoflavoniconvertens</name>
    <dbReference type="NCBI Taxonomy" id="572010"/>
    <lineage>
        <taxon>Bacteria</taxon>
        <taxon>Bacillati</taxon>
        <taxon>Actinomycetota</taxon>
        <taxon>Coriobacteriia</taxon>
        <taxon>Eggerthellales</taxon>
        <taxon>Eggerthellaceae</taxon>
        <taxon>Slackia</taxon>
    </lineage>
</organism>
<name>A0A3N0IF49_9ACTN</name>
<comment type="caution">
    <text evidence="1">The sequence shown here is derived from an EMBL/GenBank/DDBJ whole genome shotgun (WGS) entry which is preliminary data.</text>
</comment>
<dbReference type="AlphaFoldDB" id="A0A3N0IF49"/>
<evidence type="ECO:0000313" key="2">
    <source>
        <dbReference type="Proteomes" id="UP000271472"/>
    </source>
</evidence>
<sequence>MLRLLNFRCSFCSNPLDETHVHEVLLMTTGEIDRMPLDSMQRHIERTVLLVRQGGGEHVMNVVLGIFRNIWRAVLCPNGEALSPQVEMLIRYNAHGILGLYSSLAQSEDGFPSEEALEFQKWNARRTLGDMCALQGMEQGVVLDRLLAALSMEGPVAGGRELKSERATQRG</sequence>
<gene>
    <name evidence="1" type="ORF">DMP05_04240</name>
</gene>
<evidence type="ECO:0000313" key="1">
    <source>
        <dbReference type="EMBL" id="RNM35377.1"/>
    </source>
</evidence>
<dbReference type="Proteomes" id="UP000271472">
    <property type="component" value="Unassembled WGS sequence"/>
</dbReference>
<dbReference type="EMBL" id="QIBZ01000006">
    <property type="protein sequence ID" value="RNM35377.1"/>
    <property type="molecule type" value="Genomic_DNA"/>
</dbReference>
<reference evidence="2" key="1">
    <citation type="submission" date="2018-05" db="EMBL/GenBank/DDBJ databases">
        <title>Genome Sequencing of selected type strains of the family Eggerthellaceae.</title>
        <authorList>
            <person name="Danylec N."/>
            <person name="Stoll D.A."/>
            <person name="Doetsch A."/>
            <person name="Huch M."/>
        </authorList>
    </citation>
    <scope>NUCLEOTIDE SEQUENCE [LARGE SCALE GENOMIC DNA]</scope>
    <source>
        <strain evidence="2">DSM 22006</strain>
    </source>
</reference>
<protein>
    <submittedName>
        <fullName evidence="1">Uncharacterized protein</fullName>
    </submittedName>
</protein>
<accession>A0A3N0IF49</accession>